<evidence type="ECO:0000313" key="1">
    <source>
        <dbReference type="EMBL" id="KKR13851.1"/>
    </source>
</evidence>
<dbReference type="AlphaFoldDB" id="A0A0G0NM09"/>
<accession>A0A0G0NM09</accession>
<protein>
    <submittedName>
        <fullName evidence="1">Uncharacterized protein</fullName>
    </submittedName>
</protein>
<name>A0A0G0NM09_9BACT</name>
<evidence type="ECO:0000313" key="2">
    <source>
        <dbReference type="Proteomes" id="UP000034690"/>
    </source>
</evidence>
<dbReference type="Proteomes" id="UP000034690">
    <property type="component" value="Unassembled WGS sequence"/>
</dbReference>
<comment type="caution">
    <text evidence="1">The sequence shown here is derived from an EMBL/GenBank/DDBJ whole genome shotgun (WGS) entry which is preliminary data.</text>
</comment>
<proteinExistence type="predicted"/>
<reference evidence="1 2" key="1">
    <citation type="journal article" date="2015" name="Nature">
        <title>rRNA introns, odd ribosomes, and small enigmatic genomes across a large radiation of phyla.</title>
        <authorList>
            <person name="Brown C.T."/>
            <person name="Hug L.A."/>
            <person name="Thomas B.C."/>
            <person name="Sharon I."/>
            <person name="Castelle C.J."/>
            <person name="Singh A."/>
            <person name="Wilkins M.J."/>
            <person name="Williams K.H."/>
            <person name="Banfield J.F."/>
        </authorList>
    </citation>
    <scope>NUCLEOTIDE SEQUENCE [LARGE SCALE GENOMIC DNA]</scope>
</reference>
<organism evidence="1 2">
    <name type="scientific">Candidatus Woesebacteria bacterium GW2011_GWA1_39_21b</name>
    <dbReference type="NCBI Taxonomy" id="1618551"/>
    <lineage>
        <taxon>Bacteria</taxon>
        <taxon>Candidatus Woeseibacteriota</taxon>
    </lineage>
</organism>
<dbReference type="EMBL" id="LBWQ01000009">
    <property type="protein sequence ID" value="KKR13851.1"/>
    <property type="molecule type" value="Genomic_DNA"/>
</dbReference>
<sequence>MTSGRSKTNNLFLTAILTATVILSFLPIKTAFSVEGEWAGQEDGAPDPAEEAYQQAQAAKAEEVKAVDKTNTEEVKTRTQNDQESFKAMVERIKTLREEDQKTCEDVAGKDNFNERKNDSKGADSGSFVPVIEQSGQLLTFTKNTSNDTDYTRKLNIEICRYIKTIKRVQQMIEYKEFVADPDARMQAATEIEKYKAAQYKFVNEGWDSDGTGDKKMPLYPLNYSDHYKNIADEQTNVLTAEIQKDAGEEKGKILFSDDINRIATKEIQNQKNDLKRLQSTIGKQDITNFLDNKNNDPSKDAVAFRQMLRPENNMIGSYYLRKEILASRQVEALSNAQQELSNNGGFMSVRKCADDQIIEQDGKKYCKKYETITPGAIVRNSAENANSARINQYIQAREVGDVTPGNEPIISETQEFKPAIIDSTGNGGGNKIPQESGLGDQLSIPGFNLDSIFNLGNNETDDFLSNRNIDQSWLESLSAWIGQIYRVIQTNTDEGNGGETNTSSGSGAPVIINLTRKKNVLWNLGIYKSKIKWEITGADSCYAKNNWLSKNQNNDSKFDTLFEKNTLISMSGDVDTLYPLPKAKTTFKIYFQDDPQNPTERPDIITNDQTRNNAHIAKLASYVIFNTDIKPGERWELIYNDSNIKASYVTKDGDDVITAITNFIGEAKNTLPDLKITASSIYDGNATLDVSLNADIGIECKNADGTTSSNSISI</sequence>
<gene>
    <name evidence="1" type="ORF">UT40_C0009G0016</name>
</gene>